<dbReference type="PANTHER" id="PTHR33112">
    <property type="entry name" value="DOMAIN PROTEIN, PUTATIVE-RELATED"/>
    <property type="match status" value="1"/>
</dbReference>
<dbReference type="InParanoid" id="A0A2J6SZP8"/>
<dbReference type="EMBL" id="KZ613848">
    <property type="protein sequence ID" value="PMD56261.1"/>
    <property type="molecule type" value="Genomic_DNA"/>
</dbReference>
<feature type="non-terminal residue" evidence="2">
    <location>
        <position position="1"/>
    </location>
</feature>
<dbReference type="OrthoDB" id="5347061at2759"/>
<evidence type="ECO:0000313" key="3">
    <source>
        <dbReference type="Proteomes" id="UP000235371"/>
    </source>
</evidence>
<feature type="non-terminal residue" evidence="2">
    <location>
        <position position="231"/>
    </location>
</feature>
<dbReference type="Proteomes" id="UP000235371">
    <property type="component" value="Unassembled WGS sequence"/>
</dbReference>
<organism evidence="2 3">
    <name type="scientific">Hyaloscypha bicolor E</name>
    <dbReference type="NCBI Taxonomy" id="1095630"/>
    <lineage>
        <taxon>Eukaryota</taxon>
        <taxon>Fungi</taxon>
        <taxon>Dikarya</taxon>
        <taxon>Ascomycota</taxon>
        <taxon>Pezizomycotina</taxon>
        <taxon>Leotiomycetes</taxon>
        <taxon>Helotiales</taxon>
        <taxon>Hyaloscyphaceae</taxon>
        <taxon>Hyaloscypha</taxon>
        <taxon>Hyaloscypha bicolor</taxon>
    </lineage>
</organism>
<dbReference type="GeneID" id="36581282"/>
<keyword evidence="3" id="KW-1185">Reference proteome</keyword>
<evidence type="ECO:0000259" key="1">
    <source>
        <dbReference type="Pfam" id="PF06985"/>
    </source>
</evidence>
<accession>A0A2J6SZP8</accession>
<protein>
    <submittedName>
        <fullName evidence="2">HET-domain-containing protein</fullName>
    </submittedName>
</protein>
<evidence type="ECO:0000313" key="2">
    <source>
        <dbReference type="EMBL" id="PMD56261.1"/>
    </source>
</evidence>
<name>A0A2J6SZP8_9HELO</name>
<feature type="domain" description="Heterokaryon incompatibility" evidence="1">
    <location>
        <begin position="58"/>
        <end position="204"/>
    </location>
</feature>
<dbReference type="AlphaFoldDB" id="A0A2J6SZP8"/>
<dbReference type="STRING" id="1095630.A0A2J6SZP8"/>
<gene>
    <name evidence="2" type="ORF">K444DRAFT_491039</name>
</gene>
<dbReference type="RefSeq" id="XP_024733165.1">
    <property type="nucleotide sequence ID" value="XM_024873202.1"/>
</dbReference>
<dbReference type="InterPro" id="IPR010730">
    <property type="entry name" value="HET"/>
</dbReference>
<dbReference type="PANTHER" id="PTHR33112:SF16">
    <property type="entry name" value="HETEROKARYON INCOMPATIBILITY DOMAIN-CONTAINING PROTEIN"/>
    <property type="match status" value="1"/>
</dbReference>
<reference evidence="2 3" key="1">
    <citation type="submission" date="2016-04" db="EMBL/GenBank/DDBJ databases">
        <title>A degradative enzymes factory behind the ericoid mycorrhizal symbiosis.</title>
        <authorList>
            <consortium name="DOE Joint Genome Institute"/>
            <person name="Martino E."/>
            <person name="Morin E."/>
            <person name="Grelet G."/>
            <person name="Kuo A."/>
            <person name="Kohler A."/>
            <person name="Daghino S."/>
            <person name="Barry K."/>
            <person name="Choi C."/>
            <person name="Cichocki N."/>
            <person name="Clum A."/>
            <person name="Copeland A."/>
            <person name="Hainaut M."/>
            <person name="Haridas S."/>
            <person name="Labutti K."/>
            <person name="Lindquist E."/>
            <person name="Lipzen A."/>
            <person name="Khouja H.-R."/>
            <person name="Murat C."/>
            <person name="Ohm R."/>
            <person name="Olson A."/>
            <person name="Spatafora J."/>
            <person name="Veneault-Fourrey C."/>
            <person name="Henrissat B."/>
            <person name="Grigoriev I."/>
            <person name="Martin F."/>
            <person name="Perotto S."/>
        </authorList>
    </citation>
    <scope>NUCLEOTIDE SEQUENCE [LARGE SCALE GENOMIC DNA]</scope>
    <source>
        <strain evidence="2 3">E</strain>
    </source>
</reference>
<dbReference type="Pfam" id="PF06985">
    <property type="entry name" value="HET"/>
    <property type="match status" value="1"/>
</dbReference>
<proteinExistence type="predicted"/>
<sequence length="231" mass="26062">DTGSAEAFARIHSWFSTCHSDQHARCSKGELTSLPKRVLDVSSETVRLYETRGELAKYACLSHCWGKQQIITTTKASIPRHLQAISWDALSRTFQGAVTCVRRLGLNYLWIDSLCIIQDMRSDWVDQSPLMADYYSKAHITIAATASADSAGGLFRKWPQLEFTGITTEGSPSQVIVRRMPEHLFESFILDPFPLLSRAWVYQERLLSAAVLHFGPQELSWECKEASICEC</sequence>